<evidence type="ECO:0000313" key="2">
    <source>
        <dbReference type="EMBL" id="GFO06456.1"/>
    </source>
</evidence>
<evidence type="ECO:0000256" key="1">
    <source>
        <dbReference type="SAM" id="MobiDB-lite"/>
    </source>
</evidence>
<reference evidence="2 3" key="1">
    <citation type="journal article" date="2021" name="Elife">
        <title>Chloroplast acquisition without the gene transfer in kleptoplastic sea slugs, Plakobranchus ocellatus.</title>
        <authorList>
            <person name="Maeda T."/>
            <person name="Takahashi S."/>
            <person name="Yoshida T."/>
            <person name="Shimamura S."/>
            <person name="Takaki Y."/>
            <person name="Nagai Y."/>
            <person name="Toyoda A."/>
            <person name="Suzuki Y."/>
            <person name="Arimoto A."/>
            <person name="Ishii H."/>
            <person name="Satoh N."/>
            <person name="Nishiyama T."/>
            <person name="Hasebe M."/>
            <person name="Maruyama T."/>
            <person name="Minagawa J."/>
            <person name="Obokata J."/>
            <person name="Shigenobu S."/>
        </authorList>
    </citation>
    <scope>NUCLEOTIDE SEQUENCE [LARGE SCALE GENOMIC DNA]</scope>
</reference>
<dbReference type="AlphaFoldDB" id="A0AAV4ADK5"/>
<accession>A0AAV4ADK5</accession>
<organism evidence="2 3">
    <name type="scientific">Plakobranchus ocellatus</name>
    <dbReference type="NCBI Taxonomy" id="259542"/>
    <lineage>
        <taxon>Eukaryota</taxon>
        <taxon>Metazoa</taxon>
        <taxon>Spiralia</taxon>
        <taxon>Lophotrochozoa</taxon>
        <taxon>Mollusca</taxon>
        <taxon>Gastropoda</taxon>
        <taxon>Heterobranchia</taxon>
        <taxon>Euthyneura</taxon>
        <taxon>Panpulmonata</taxon>
        <taxon>Sacoglossa</taxon>
        <taxon>Placobranchoidea</taxon>
        <taxon>Plakobranchidae</taxon>
        <taxon>Plakobranchus</taxon>
    </lineage>
</organism>
<dbReference type="InterPro" id="IPR016187">
    <property type="entry name" value="CTDL_fold"/>
</dbReference>
<proteinExistence type="predicted"/>
<gene>
    <name evidence="2" type="ORF">PoB_003296100</name>
</gene>
<evidence type="ECO:0000313" key="3">
    <source>
        <dbReference type="Proteomes" id="UP000735302"/>
    </source>
</evidence>
<sequence length="104" mass="11284">MDGAVDNRRTSPRDHQAVLHLANASPNGLRIPALEPANAGTLSANPGKMPRRFLGTRAGTSSRSSMARRIKLRTSEKGGTCWIGLNDVSKEGEFVWLNNQKVSQ</sequence>
<dbReference type="Proteomes" id="UP000735302">
    <property type="component" value="Unassembled WGS sequence"/>
</dbReference>
<dbReference type="CDD" id="cd00037">
    <property type="entry name" value="CLECT"/>
    <property type="match status" value="1"/>
</dbReference>
<keyword evidence="3" id="KW-1185">Reference proteome</keyword>
<dbReference type="SUPFAM" id="SSF56436">
    <property type="entry name" value="C-type lectin-like"/>
    <property type="match status" value="1"/>
</dbReference>
<comment type="caution">
    <text evidence="2">The sequence shown here is derived from an EMBL/GenBank/DDBJ whole genome shotgun (WGS) entry which is preliminary data.</text>
</comment>
<name>A0AAV4ADK5_9GAST</name>
<evidence type="ECO:0008006" key="4">
    <source>
        <dbReference type="Google" id="ProtNLM"/>
    </source>
</evidence>
<feature type="region of interest" description="Disordered" evidence="1">
    <location>
        <begin position="39"/>
        <end position="67"/>
    </location>
</feature>
<dbReference type="EMBL" id="BLXT01003774">
    <property type="protein sequence ID" value="GFO06456.1"/>
    <property type="molecule type" value="Genomic_DNA"/>
</dbReference>
<protein>
    <recommendedName>
        <fullName evidence="4">FHA domain-containing protein</fullName>
    </recommendedName>
</protein>